<evidence type="ECO:0000313" key="2">
    <source>
        <dbReference type="Proteomes" id="UP000252477"/>
    </source>
</evidence>
<evidence type="ECO:0000313" key="1">
    <source>
        <dbReference type="EMBL" id="AXE61075.1"/>
    </source>
</evidence>
<dbReference type="Proteomes" id="UP000252477">
    <property type="component" value="Chromosome"/>
</dbReference>
<proteinExistence type="predicted"/>
<dbReference type="AlphaFoldDB" id="A0A2Z5IQL7"/>
<reference evidence="1 2" key="1">
    <citation type="submission" date="2018-05" db="EMBL/GenBank/DDBJ databases">
        <title>Annotation of the Mycoplasma phocidae genome.</title>
        <authorList>
            <person name="Brown D.R."/>
            <person name="Kutish G.F."/>
            <person name="Frasca S.Jr."/>
        </authorList>
    </citation>
    <scope>NUCLEOTIDE SEQUENCE [LARGE SCALE GENOMIC DNA]</scope>
    <source>
        <strain evidence="1 2">105</strain>
    </source>
</reference>
<name>A0A2Z5IQL7_9BACT</name>
<gene>
    <name evidence="1" type="ORF">DA803_03195</name>
</gene>
<accession>A0A2Z5IQL7</accession>
<sequence>MRKNLINYNSTDNRNPRFAERKNVHLANELFIIINGSINNKISLTQEQISEINELVKNIKP</sequence>
<dbReference type="KEGG" id="mpho:DA803_03195"/>
<keyword evidence="2" id="KW-1185">Reference proteome</keyword>
<dbReference type="EMBL" id="CP029295">
    <property type="protein sequence ID" value="AXE61075.1"/>
    <property type="molecule type" value="Genomic_DNA"/>
</dbReference>
<organism evidence="1 2">
    <name type="scientific">[Mycoplasma] phocae</name>
    <dbReference type="NCBI Taxonomy" id="142651"/>
    <lineage>
        <taxon>Bacteria</taxon>
        <taxon>Bacillati</taxon>
        <taxon>Mycoplasmatota</taxon>
        <taxon>Mycoplasmoidales</taxon>
        <taxon>Metamycoplasmataceae</taxon>
        <taxon>Metamycoplasma</taxon>
    </lineage>
</organism>
<protein>
    <submittedName>
        <fullName evidence="1">Uncharacterized protein</fullName>
    </submittedName>
</protein>